<gene>
    <name evidence="2" type="ORF">J2S10_003182</name>
</gene>
<sequence length="66" mass="6867">MKKIIATFAFISTMALGTSVFAAGPDVANCAHMDKGKCVSMCAKEMNRGVSECATSPDCPMTTGCQ</sequence>
<evidence type="ECO:0000313" key="2">
    <source>
        <dbReference type="EMBL" id="MDQ0199999.1"/>
    </source>
</evidence>
<evidence type="ECO:0000256" key="1">
    <source>
        <dbReference type="SAM" id="SignalP"/>
    </source>
</evidence>
<reference evidence="2 3" key="1">
    <citation type="submission" date="2023-07" db="EMBL/GenBank/DDBJ databases">
        <title>Genomic Encyclopedia of Type Strains, Phase IV (KMG-IV): sequencing the most valuable type-strain genomes for metagenomic binning, comparative biology and taxonomic classification.</title>
        <authorList>
            <person name="Goeker M."/>
        </authorList>
    </citation>
    <scope>NUCLEOTIDE SEQUENCE [LARGE SCALE GENOMIC DNA]</scope>
    <source>
        <strain evidence="2 3">DSM 27594</strain>
    </source>
</reference>
<name>A0ABT9XWP2_9BACI</name>
<organism evidence="2 3">
    <name type="scientific">Neobacillus ginsengisoli</name>
    <dbReference type="NCBI Taxonomy" id="904295"/>
    <lineage>
        <taxon>Bacteria</taxon>
        <taxon>Bacillati</taxon>
        <taxon>Bacillota</taxon>
        <taxon>Bacilli</taxon>
        <taxon>Bacillales</taxon>
        <taxon>Bacillaceae</taxon>
        <taxon>Neobacillus</taxon>
    </lineage>
</organism>
<accession>A0ABT9XWP2</accession>
<feature type="signal peptide" evidence="1">
    <location>
        <begin position="1"/>
        <end position="22"/>
    </location>
</feature>
<evidence type="ECO:0000313" key="3">
    <source>
        <dbReference type="Proteomes" id="UP001224122"/>
    </source>
</evidence>
<feature type="chain" id="PRO_5045566326" evidence="1">
    <location>
        <begin position="23"/>
        <end position="66"/>
    </location>
</feature>
<dbReference type="RefSeq" id="WP_307409434.1">
    <property type="nucleotide sequence ID" value="NZ_JAUSTW010000005.1"/>
</dbReference>
<dbReference type="Proteomes" id="UP001224122">
    <property type="component" value="Unassembled WGS sequence"/>
</dbReference>
<dbReference type="EMBL" id="JAUSTW010000005">
    <property type="protein sequence ID" value="MDQ0199999.1"/>
    <property type="molecule type" value="Genomic_DNA"/>
</dbReference>
<comment type="caution">
    <text evidence="2">The sequence shown here is derived from an EMBL/GenBank/DDBJ whole genome shotgun (WGS) entry which is preliminary data.</text>
</comment>
<keyword evidence="3" id="KW-1185">Reference proteome</keyword>
<proteinExistence type="predicted"/>
<keyword evidence="1" id="KW-0732">Signal</keyword>
<protein>
    <submittedName>
        <fullName evidence="2">Uncharacterized protein</fullName>
    </submittedName>
</protein>